<evidence type="ECO:0000313" key="5">
    <source>
        <dbReference type="Proteomes" id="UP000326169"/>
    </source>
</evidence>
<feature type="binding site" evidence="1">
    <location>
        <position position="121"/>
    </location>
    <ligand>
        <name>Mg(2+)</name>
        <dbReference type="ChEBI" id="CHEBI:18420"/>
        <label>1</label>
    </ligand>
</feature>
<dbReference type="InterPro" id="IPR010918">
    <property type="entry name" value="PurM-like_C_dom"/>
</dbReference>
<dbReference type="GO" id="GO:0016301">
    <property type="term" value="F:kinase activity"/>
    <property type="evidence" value="ECO:0007669"/>
    <property type="project" value="UniProtKB-KW"/>
</dbReference>
<feature type="binding site" evidence="1">
    <location>
        <begin position="120"/>
        <end position="121"/>
    </location>
    <ligand>
        <name>ATP</name>
        <dbReference type="ChEBI" id="CHEBI:30616"/>
    </ligand>
</feature>
<evidence type="ECO:0000313" key="4">
    <source>
        <dbReference type="EMBL" id="GCE94242.1"/>
    </source>
</evidence>
<dbReference type="InterPro" id="IPR006283">
    <property type="entry name" value="ThiL-like"/>
</dbReference>
<comment type="miscellaneous">
    <text evidence="1">Reaction mechanism of ThiL seems to utilize a direct, inline transfer of the gamma-phosphate of ATP to TMP rather than a phosphorylated enzyme intermediate.</text>
</comment>
<dbReference type="PIRSF" id="PIRSF005303">
    <property type="entry name" value="Thiam_monoph_kin"/>
    <property type="match status" value="1"/>
</dbReference>
<feature type="binding site" evidence="1">
    <location>
        <position position="42"/>
    </location>
    <ligand>
        <name>Mg(2+)</name>
        <dbReference type="ChEBI" id="CHEBI:18420"/>
        <label>4</label>
    </ligand>
</feature>
<evidence type="ECO:0000259" key="2">
    <source>
        <dbReference type="Pfam" id="PF00586"/>
    </source>
</evidence>
<dbReference type="Pfam" id="PF02769">
    <property type="entry name" value="AIRS_C"/>
    <property type="match status" value="1"/>
</dbReference>
<comment type="caution">
    <text evidence="4">The sequence shown here is derived from an EMBL/GenBank/DDBJ whole genome shotgun (WGS) entry which is preliminary data.</text>
</comment>
<comment type="function">
    <text evidence="1">Catalyzes the ATP-dependent phosphorylation of thiamine-monophosphate (TMP) to form thiamine-pyrophosphate (TPP), the active form of vitamin B1.</text>
</comment>
<keyword evidence="1" id="KW-0067">ATP-binding</keyword>
<dbReference type="InterPro" id="IPR016188">
    <property type="entry name" value="PurM-like_N"/>
</dbReference>
<dbReference type="InterPro" id="IPR036921">
    <property type="entry name" value="PurM-like_N_sf"/>
</dbReference>
<accession>A0A5M3T6J8</accession>
<feature type="binding site" evidence="1">
    <location>
        <position position="44"/>
    </location>
    <ligand>
        <name>Mg(2+)</name>
        <dbReference type="ChEBI" id="CHEBI:18420"/>
        <label>2</label>
    </ligand>
</feature>
<feature type="domain" description="PurM-like C-terminal" evidence="3">
    <location>
        <begin position="178"/>
        <end position="302"/>
    </location>
</feature>
<feature type="domain" description="PurM-like N-terminal" evidence="2">
    <location>
        <begin position="25"/>
        <end position="138"/>
    </location>
</feature>
<dbReference type="Proteomes" id="UP000326169">
    <property type="component" value="Unassembled WGS sequence"/>
</dbReference>
<feature type="binding site" evidence="1">
    <location>
        <position position="327"/>
    </location>
    <ligand>
        <name>substrate</name>
    </ligand>
</feature>
<dbReference type="RefSeq" id="WP_014274526.1">
    <property type="nucleotide sequence ID" value="NZ_BIMW01000091.1"/>
</dbReference>
<keyword evidence="1" id="KW-0784">Thiamine biosynthesis</keyword>
<feature type="binding site" evidence="1">
    <location>
        <position position="146"/>
    </location>
    <ligand>
        <name>ATP</name>
        <dbReference type="ChEBI" id="CHEBI:30616"/>
    </ligand>
</feature>
<feature type="binding site" evidence="1">
    <location>
        <position position="73"/>
    </location>
    <ligand>
        <name>Mg(2+)</name>
        <dbReference type="ChEBI" id="CHEBI:18420"/>
        <label>4</label>
    </ligand>
</feature>
<feature type="binding site" evidence="1">
    <location>
        <position position="43"/>
    </location>
    <ligand>
        <name>Mg(2+)</name>
        <dbReference type="ChEBI" id="CHEBI:18420"/>
        <label>1</label>
    </ligand>
</feature>
<feature type="binding site" evidence="1">
    <location>
        <position position="44"/>
    </location>
    <ligand>
        <name>Mg(2+)</name>
        <dbReference type="ChEBI" id="CHEBI:18420"/>
        <label>1</label>
    </ligand>
</feature>
<name>A0A5M3T6J8_LIMPL</name>
<evidence type="ECO:0000259" key="3">
    <source>
        <dbReference type="Pfam" id="PF02769"/>
    </source>
</evidence>
<dbReference type="GeneID" id="301683142"/>
<keyword evidence="1 4" id="KW-0418">Kinase</keyword>
<dbReference type="Gene3D" id="3.30.1330.10">
    <property type="entry name" value="PurM-like, N-terminal domain"/>
    <property type="match status" value="1"/>
</dbReference>
<gene>
    <name evidence="1 4" type="primary">thiL</name>
    <name evidence="4" type="ORF">NIES46_22960</name>
</gene>
<sequence>MEIRDLGEQGLLAMVKRFCPLEVVGDDGAVVTPVADQSVVVTTDMLVEGCHFSDRTTPPTAVGWRSVAANLSDLAAMGASPLGITVALGLRGETSSNWVQQLYEGMAQCLDQFQTPIIGGDICRSPINTISITAIGTVSPQRIIKRSTAQPEWAIVVSGAHGHSRAGLELLLNDDLGASLSETEKRSLQQDHQYPQPRLDILPTLQKLWDSDRHLIIAGMDSSDGLADAIVQISQASGVGARIEAQKLPHSNSLEKLAPAETILDWVLYGGEDFELVLCLPCDRAQQLIKHIPGSAIIGVTTTETQTILLTGTHPNSEIILTQKQGFQHF</sequence>
<feature type="binding site" evidence="1">
    <location>
        <position position="51"/>
    </location>
    <ligand>
        <name>substrate</name>
    </ligand>
</feature>
<feature type="binding site" evidence="1">
    <location>
        <position position="224"/>
    </location>
    <ligand>
        <name>Mg(2+)</name>
        <dbReference type="ChEBI" id="CHEBI:18420"/>
        <label>5</label>
    </ligand>
</feature>
<dbReference type="InterPro" id="IPR036676">
    <property type="entry name" value="PurM-like_C_sf"/>
</dbReference>
<proteinExistence type="inferred from homology"/>
<reference evidence="4 5" key="1">
    <citation type="journal article" date="2019" name="J Genomics">
        <title>The Draft Genome of a Hydrogen-producing Cyanobacterium, Arthrospira platensis NIES-46.</title>
        <authorList>
            <person name="Suzuki S."/>
            <person name="Yamaguchi H."/>
            <person name="Kawachi M."/>
        </authorList>
    </citation>
    <scope>NUCLEOTIDE SEQUENCE [LARGE SCALE GENOMIC DNA]</scope>
    <source>
        <strain evidence="4 5">NIES-46</strain>
    </source>
</reference>
<comment type="similarity">
    <text evidence="1">Belongs to the thiamine-monophosphate kinase family.</text>
</comment>
<feature type="binding site" evidence="1">
    <location>
        <position position="221"/>
    </location>
    <ligand>
        <name>Mg(2+)</name>
        <dbReference type="ChEBI" id="CHEBI:18420"/>
        <label>3</label>
    </ligand>
</feature>
<feature type="binding site" evidence="1">
    <location>
        <position position="103"/>
    </location>
    <ligand>
        <name>ATP</name>
        <dbReference type="ChEBI" id="CHEBI:30616"/>
    </ligand>
</feature>
<evidence type="ECO:0000256" key="1">
    <source>
        <dbReference type="HAMAP-Rule" id="MF_02128"/>
    </source>
</evidence>
<keyword evidence="1" id="KW-0460">Magnesium</keyword>
<comment type="catalytic activity">
    <reaction evidence="1">
        <text>thiamine phosphate + ATP = thiamine diphosphate + ADP</text>
        <dbReference type="Rhea" id="RHEA:15913"/>
        <dbReference type="ChEBI" id="CHEBI:30616"/>
        <dbReference type="ChEBI" id="CHEBI:37575"/>
        <dbReference type="ChEBI" id="CHEBI:58937"/>
        <dbReference type="ChEBI" id="CHEBI:456216"/>
        <dbReference type="EC" id="2.7.4.16"/>
    </reaction>
</comment>
<feature type="binding site" evidence="1">
    <location>
        <position position="27"/>
    </location>
    <ligand>
        <name>Mg(2+)</name>
        <dbReference type="ChEBI" id="CHEBI:18420"/>
        <label>4</label>
    </ligand>
</feature>
<organism evidence="4 5">
    <name type="scientific">Limnospira platensis NIES-46</name>
    <dbReference type="NCBI Taxonomy" id="1236695"/>
    <lineage>
        <taxon>Bacteria</taxon>
        <taxon>Bacillati</taxon>
        <taxon>Cyanobacteriota</taxon>
        <taxon>Cyanophyceae</taxon>
        <taxon>Oscillatoriophycideae</taxon>
        <taxon>Oscillatoriales</taxon>
        <taxon>Sirenicapillariaceae</taxon>
        <taxon>Limnospira</taxon>
    </lineage>
</organism>
<dbReference type="Gene3D" id="3.90.650.10">
    <property type="entry name" value="PurM-like C-terminal domain"/>
    <property type="match status" value="1"/>
</dbReference>
<feature type="binding site" evidence="1">
    <location>
        <position position="223"/>
    </location>
    <ligand>
        <name>ATP</name>
        <dbReference type="ChEBI" id="CHEBI:30616"/>
    </ligand>
</feature>
<dbReference type="EC" id="2.7.4.16" evidence="1"/>
<dbReference type="SUPFAM" id="SSF55326">
    <property type="entry name" value="PurM N-terminal domain-like"/>
    <property type="match status" value="1"/>
</dbReference>
<dbReference type="EMBL" id="BIMW01000091">
    <property type="protein sequence ID" value="GCE94242.1"/>
    <property type="molecule type" value="Genomic_DNA"/>
</dbReference>
<dbReference type="PANTHER" id="PTHR30270:SF0">
    <property type="entry name" value="THIAMINE-MONOPHOSPHATE KINASE"/>
    <property type="match status" value="1"/>
</dbReference>
<comment type="pathway">
    <text evidence="1">Cofactor biosynthesis; thiamine diphosphate biosynthesis; thiamine diphosphate from thiamine phosphate: step 1/1.</text>
</comment>
<dbReference type="SUPFAM" id="SSF56042">
    <property type="entry name" value="PurM C-terminal domain-like"/>
    <property type="match status" value="1"/>
</dbReference>
<dbReference type="HAMAP" id="MF_02128">
    <property type="entry name" value="TMP_kinase"/>
    <property type="match status" value="1"/>
</dbReference>
<feature type="binding site" evidence="1">
    <location>
        <position position="73"/>
    </location>
    <ligand>
        <name>Mg(2+)</name>
        <dbReference type="ChEBI" id="CHEBI:18420"/>
        <label>2</label>
    </ligand>
</feature>
<keyword evidence="1" id="KW-0808">Transferase</keyword>
<dbReference type="CDD" id="cd02194">
    <property type="entry name" value="ThiL"/>
    <property type="match status" value="1"/>
</dbReference>
<dbReference type="NCBIfam" id="TIGR01379">
    <property type="entry name" value="thiL"/>
    <property type="match status" value="1"/>
</dbReference>
<feature type="binding site" evidence="1">
    <location>
        <position position="27"/>
    </location>
    <ligand>
        <name>Mg(2+)</name>
        <dbReference type="ChEBI" id="CHEBI:18420"/>
        <label>3</label>
    </ligand>
</feature>
<dbReference type="PANTHER" id="PTHR30270">
    <property type="entry name" value="THIAMINE-MONOPHOSPHATE KINASE"/>
    <property type="match status" value="1"/>
</dbReference>
<feature type="binding site" evidence="1">
    <location>
        <position position="272"/>
    </location>
    <ligand>
        <name>substrate</name>
    </ligand>
</feature>
<keyword evidence="1" id="KW-0479">Metal-binding</keyword>
<dbReference type="Pfam" id="PF00586">
    <property type="entry name" value="AIRS"/>
    <property type="match status" value="1"/>
</dbReference>
<keyword evidence="1" id="KW-0547">Nucleotide-binding</keyword>
<protein>
    <recommendedName>
        <fullName evidence="1">Thiamine-monophosphate kinase</fullName>
        <shortName evidence="1">TMP kinase</shortName>
        <shortName evidence="1">Thiamine-phosphate kinase</shortName>
        <ecNumber evidence="1">2.7.4.16</ecNumber>
    </recommendedName>
</protein>
<keyword evidence="5" id="KW-1185">Reference proteome</keyword>
<feature type="binding site" evidence="1">
    <location>
        <position position="73"/>
    </location>
    <ligand>
        <name>Mg(2+)</name>
        <dbReference type="ChEBI" id="CHEBI:18420"/>
        <label>3</label>
    </ligand>
</feature>